<dbReference type="Pfam" id="PF18029">
    <property type="entry name" value="Glyoxalase_6"/>
    <property type="match status" value="1"/>
</dbReference>
<dbReference type="PANTHER" id="PTHR35908">
    <property type="entry name" value="HYPOTHETICAL FUSION PROTEIN"/>
    <property type="match status" value="1"/>
</dbReference>
<comment type="caution">
    <text evidence="2">The sequence shown here is derived from an EMBL/GenBank/DDBJ whole genome shotgun (WGS) entry which is preliminary data.</text>
</comment>
<proteinExistence type="predicted"/>
<organism evidence="2 3">
    <name type="scientific">Leucobacter komagatae</name>
    <dbReference type="NCBI Taxonomy" id="55969"/>
    <lineage>
        <taxon>Bacteria</taxon>
        <taxon>Bacillati</taxon>
        <taxon>Actinomycetota</taxon>
        <taxon>Actinomycetes</taxon>
        <taxon>Micrococcales</taxon>
        <taxon>Microbacteriaceae</taxon>
        <taxon>Leucobacter</taxon>
    </lineage>
</organism>
<dbReference type="EMBL" id="VFON01000001">
    <property type="protein sequence ID" value="TQL42650.1"/>
    <property type="molecule type" value="Genomic_DNA"/>
</dbReference>
<name>A0A542Y3K7_9MICO</name>
<protein>
    <recommendedName>
        <fullName evidence="1">Glyoxalase-like domain-containing protein</fullName>
    </recommendedName>
</protein>
<dbReference type="AlphaFoldDB" id="A0A542Y3K7"/>
<reference evidence="2 3" key="1">
    <citation type="submission" date="2019-06" db="EMBL/GenBank/DDBJ databases">
        <title>Sequencing the genomes of 1000 actinobacteria strains.</title>
        <authorList>
            <person name="Klenk H.-P."/>
        </authorList>
    </citation>
    <scope>NUCLEOTIDE SEQUENCE [LARGE SCALE GENOMIC DNA]</scope>
    <source>
        <strain evidence="2 3">DSM 8803</strain>
    </source>
</reference>
<feature type="domain" description="Glyoxalase-like" evidence="1">
    <location>
        <begin position="10"/>
        <end position="155"/>
    </location>
</feature>
<evidence type="ECO:0000313" key="3">
    <source>
        <dbReference type="Proteomes" id="UP000319094"/>
    </source>
</evidence>
<keyword evidence="3" id="KW-1185">Reference proteome</keyword>
<sequence>MTGMALYWKLIIDAAEPHALADFWAAALEYVVEDPGQLVAELLRNGDLPDSATVIHVGTRRFAELAAVRHPDDPFDPFSGAGRGRRILFQAVPERKTAKTTKNRLHIDVHDSERPLEDLARKLELLGATRVELVDQGPAGTWWVMRDPEGNEFCAVGA</sequence>
<gene>
    <name evidence="2" type="ORF">FB468_0654</name>
</gene>
<dbReference type="Proteomes" id="UP000319094">
    <property type="component" value="Unassembled WGS sequence"/>
</dbReference>
<dbReference type="InterPro" id="IPR041581">
    <property type="entry name" value="Glyoxalase_6"/>
</dbReference>
<dbReference type="OrthoDB" id="5524593at2"/>
<dbReference type="PANTHER" id="PTHR35908:SF1">
    <property type="entry name" value="CONSERVED PROTEIN"/>
    <property type="match status" value="1"/>
</dbReference>
<evidence type="ECO:0000259" key="1">
    <source>
        <dbReference type="Pfam" id="PF18029"/>
    </source>
</evidence>
<accession>A0A542Y3K7</accession>
<dbReference type="SUPFAM" id="SSF54593">
    <property type="entry name" value="Glyoxalase/Bleomycin resistance protein/Dihydroxybiphenyl dioxygenase"/>
    <property type="match status" value="1"/>
</dbReference>
<dbReference type="InterPro" id="IPR029068">
    <property type="entry name" value="Glyas_Bleomycin-R_OHBP_Dase"/>
</dbReference>
<dbReference type="Gene3D" id="3.10.180.10">
    <property type="entry name" value="2,3-Dihydroxybiphenyl 1,2-Dioxygenase, domain 1"/>
    <property type="match status" value="1"/>
</dbReference>
<evidence type="ECO:0000313" key="2">
    <source>
        <dbReference type="EMBL" id="TQL42650.1"/>
    </source>
</evidence>